<dbReference type="SUPFAM" id="SSF52922">
    <property type="entry name" value="TK C-terminal domain-like"/>
    <property type="match status" value="1"/>
</dbReference>
<dbReference type="Gene3D" id="3.40.50.970">
    <property type="match status" value="2"/>
</dbReference>
<dbReference type="InterPro" id="IPR029061">
    <property type="entry name" value="THDP-binding"/>
</dbReference>
<evidence type="ECO:0000256" key="4">
    <source>
        <dbReference type="ARBA" id="ARBA00011738"/>
    </source>
</evidence>
<keyword evidence="8" id="KW-0460">Magnesium</keyword>
<dbReference type="FunFam" id="3.40.50.970:FF:000003">
    <property type="entry name" value="Transketolase"/>
    <property type="match status" value="1"/>
</dbReference>
<evidence type="ECO:0000256" key="5">
    <source>
        <dbReference type="ARBA" id="ARBA00013152"/>
    </source>
</evidence>
<comment type="cofactor">
    <cofactor evidence="1">
        <name>Mg(2+)</name>
        <dbReference type="ChEBI" id="CHEBI:18420"/>
    </cofactor>
</comment>
<dbReference type="InterPro" id="IPR009014">
    <property type="entry name" value="Transketo_C/PFOR_II"/>
</dbReference>
<evidence type="ECO:0000256" key="10">
    <source>
        <dbReference type="ARBA" id="ARBA00049473"/>
    </source>
</evidence>
<comment type="cofactor">
    <cofactor evidence="2">
        <name>thiamine diphosphate</name>
        <dbReference type="ChEBI" id="CHEBI:58937"/>
    </cofactor>
</comment>
<dbReference type="GO" id="GO:0006098">
    <property type="term" value="P:pentose-phosphate shunt"/>
    <property type="evidence" value="ECO:0007669"/>
    <property type="project" value="TreeGrafter"/>
</dbReference>
<dbReference type="SUPFAM" id="SSF52518">
    <property type="entry name" value="Thiamin diphosphate-binding fold (THDP-binding)"/>
    <property type="match status" value="2"/>
</dbReference>
<dbReference type="Pfam" id="PF00456">
    <property type="entry name" value="Transketolase_N"/>
    <property type="match status" value="1"/>
</dbReference>
<evidence type="ECO:0000256" key="8">
    <source>
        <dbReference type="ARBA" id="ARBA00022842"/>
    </source>
</evidence>
<sequence>KLIVFFDDNSISIDGPTSLSNSEKITQRYEAYGWKVITIDGHNHTSISNAITQAKKNNAPTLISCKTKIGYGSPNKESKSSSHGSPLGDEEIILTRKNLGWTNSPFEIPKELLNQWRNFYLRNLKKKEEWLENNKNTLNSQTFKNIFNHNLDKNIIDSIHKFKSKHIKENTSCATRKASELAIELFNDQLDNLIGGSADLTGSNNTKTKNMKVYDSLNYDGNYIYYGVREHAMAAIINGIALHGGLRPYGGTFLVFTDYCRPSIRLAALMNLPTIFVMTHDSIGLGEDGPTHQPVEHLASLRAIPNLKVFRPCDIIETIESWQIALESKNPSVLVLTRQNLPLIRKEYIKENLVEKGAYIVKNFDNYDATILATGSEVEIAHKASEELEKYQINARVISIPCFELFDSQSKEYKKQILGSKLCYGIEAGVINGWEKYVDSENFIGMKTFGASGPYKELYKYFGITVDKLVEKIKKNLN</sequence>
<evidence type="ECO:0000259" key="11">
    <source>
        <dbReference type="SMART" id="SM00861"/>
    </source>
</evidence>
<dbReference type="Pfam" id="PF02779">
    <property type="entry name" value="Transket_pyr"/>
    <property type="match status" value="1"/>
</dbReference>
<protein>
    <recommendedName>
        <fullName evidence="5">transketolase</fullName>
        <ecNumber evidence="5">2.2.1.1</ecNumber>
    </recommendedName>
</protein>
<comment type="catalytic activity">
    <reaction evidence="10">
        <text>D-sedoheptulose 7-phosphate + D-glyceraldehyde 3-phosphate = aldehydo-D-ribose 5-phosphate + D-xylulose 5-phosphate</text>
        <dbReference type="Rhea" id="RHEA:10508"/>
        <dbReference type="ChEBI" id="CHEBI:57483"/>
        <dbReference type="ChEBI" id="CHEBI:57737"/>
        <dbReference type="ChEBI" id="CHEBI:58273"/>
        <dbReference type="ChEBI" id="CHEBI:59776"/>
        <dbReference type="EC" id="2.2.1.1"/>
    </reaction>
</comment>
<gene>
    <name evidence="12" type="ORF">METZ01_LOCUS141362</name>
</gene>
<dbReference type="EC" id="2.2.1.1" evidence="5"/>
<evidence type="ECO:0000256" key="9">
    <source>
        <dbReference type="ARBA" id="ARBA00023052"/>
    </source>
</evidence>
<proteinExistence type="inferred from homology"/>
<name>A0A381ZGR5_9ZZZZ</name>
<dbReference type="InterPro" id="IPR005475">
    <property type="entry name" value="Transketolase-like_Pyr-bd"/>
</dbReference>
<reference evidence="12" key="1">
    <citation type="submission" date="2018-05" db="EMBL/GenBank/DDBJ databases">
        <authorList>
            <person name="Lanie J.A."/>
            <person name="Ng W.-L."/>
            <person name="Kazmierczak K.M."/>
            <person name="Andrzejewski T.M."/>
            <person name="Davidsen T.M."/>
            <person name="Wayne K.J."/>
            <person name="Tettelin H."/>
            <person name="Glass J.I."/>
            <person name="Rusch D."/>
            <person name="Podicherti R."/>
            <person name="Tsui H.-C.T."/>
            <person name="Winkler M.E."/>
        </authorList>
    </citation>
    <scope>NUCLEOTIDE SEQUENCE</scope>
</reference>
<dbReference type="FunFam" id="3.40.50.920:FF:000003">
    <property type="entry name" value="Transketolase"/>
    <property type="match status" value="1"/>
</dbReference>
<dbReference type="CDD" id="cd07033">
    <property type="entry name" value="TPP_PYR_DXS_TK_like"/>
    <property type="match status" value="1"/>
</dbReference>
<keyword evidence="6" id="KW-0808">Transferase</keyword>
<dbReference type="PANTHER" id="PTHR43522:SF2">
    <property type="entry name" value="TRANSKETOLASE 1-RELATED"/>
    <property type="match status" value="1"/>
</dbReference>
<dbReference type="SMART" id="SM00861">
    <property type="entry name" value="Transket_pyr"/>
    <property type="match status" value="1"/>
</dbReference>
<dbReference type="Gene3D" id="3.40.50.920">
    <property type="match status" value="1"/>
</dbReference>
<dbReference type="AlphaFoldDB" id="A0A381ZGR5"/>
<dbReference type="EMBL" id="UINC01021285">
    <property type="protein sequence ID" value="SVA88508.1"/>
    <property type="molecule type" value="Genomic_DNA"/>
</dbReference>
<feature type="domain" description="Transketolase-like pyrimidine-binding" evidence="11">
    <location>
        <begin position="173"/>
        <end position="343"/>
    </location>
</feature>
<organism evidence="12">
    <name type="scientific">marine metagenome</name>
    <dbReference type="NCBI Taxonomy" id="408172"/>
    <lineage>
        <taxon>unclassified sequences</taxon>
        <taxon>metagenomes</taxon>
        <taxon>ecological metagenomes</taxon>
    </lineage>
</organism>
<dbReference type="GO" id="GO:0005829">
    <property type="term" value="C:cytosol"/>
    <property type="evidence" value="ECO:0007669"/>
    <property type="project" value="TreeGrafter"/>
</dbReference>
<dbReference type="InterPro" id="IPR020826">
    <property type="entry name" value="Transketolase_BS"/>
</dbReference>
<dbReference type="InterPro" id="IPR005474">
    <property type="entry name" value="Transketolase_N"/>
</dbReference>
<dbReference type="InterPro" id="IPR055152">
    <property type="entry name" value="Transketolase-like_C_2"/>
</dbReference>
<keyword evidence="7" id="KW-0479">Metal-binding</keyword>
<accession>A0A381ZGR5</accession>
<keyword evidence="9" id="KW-0786">Thiamine pyrophosphate</keyword>
<evidence type="ECO:0000256" key="2">
    <source>
        <dbReference type="ARBA" id="ARBA00001964"/>
    </source>
</evidence>
<dbReference type="PANTHER" id="PTHR43522">
    <property type="entry name" value="TRANSKETOLASE"/>
    <property type="match status" value="1"/>
</dbReference>
<evidence type="ECO:0000256" key="3">
    <source>
        <dbReference type="ARBA" id="ARBA00007131"/>
    </source>
</evidence>
<comment type="subunit">
    <text evidence="4">Homodimer.</text>
</comment>
<evidence type="ECO:0000256" key="1">
    <source>
        <dbReference type="ARBA" id="ARBA00001946"/>
    </source>
</evidence>
<dbReference type="GO" id="GO:0046872">
    <property type="term" value="F:metal ion binding"/>
    <property type="evidence" value="ECO:0007669"/>
    <property type="project" value="UniProtKB-KW"/>
</dbReference>
<evidence type="ECO:0000313" key="12">
    <source>
        <dbReference type="EMBL" id="SVA88508.1"/>
    </source>
</evidence>
<evidence type="ECO:0000256" key="6">
    <source>
        <dbReference type="ARBA" id="ARBA00022679"/>
    </source>
</evidence>
<dbReference type="PROSITE" id="PS00802">
    <property type="entry name" value="TRANSKETOLASE_2"/>
    <property type="match status" value="1"/>
</dbReference>
<dbReference type="Pfam" id="PF22613">
    <property type="entry name" value="Transketolase_C_1"/>
    <property type="match status" value="1"/>
</dbReference>
<evidence type="ECO:0000256" key="7">
    <source>
        <dbReference type="ARBA" id="ARBA00022723"/>
    </source>
</evidence>
<dbReference type="GO" id="GO:0004802">
    <property type="term" value="F:transketolase activity"/>
    <property type="evidence" value="ECO:0007669"/>
    <property type="project" value="UniProtKB-EC"/>
</dbReference>
<feature type="non-terminal residue" evidence="12">
    <location>
        <position position="1"/>
    </location>
</feature>
<dbReference type="InterPro" id="IPR033247">
    <property type="entry name" value="Transketolase_fam"/>
</dbReference>
<comment type="similarity">
    <text evidence="3">Belongs to the transketolase family.</text>
</comment>